<keyword evidence="2" id="KW-1133">Transmembrane helix</keyword>
<feature type="transmembrane region" description="Helical" evidence="2">
    <location>
        <begin position="318"/>
        <end position="342"/>
    </location>
</feature>
<keyword evidence="4" id="KW-1185">Reference proteome</keyword>
<comment type="subcellular location">
    <subcellularLocation>
        <location evidence="1">Membrane</location>
        <topology evidence="1">Multi-pass membrane protein</topology>
    </subcellularLocation>
</comment>
<dbReference type="EMBL" id="BDGU01000061">
    <property type="protein sequence ID" value="GAW01433.1"/>
    <property type="molecule type" value="Genomic_DNA"/>
</dbReference>
<dbReference type="Gene3D" id="1.20.1250.20">
    <property type="entry name" value="MFS general substrate transporter like domains"/>
    <property type="match status" value="1"/>
</dbReference>
<evidence type="ECO:0000313" key="4">
    <source>
        <dbReference type="Proteomes" id="UP000188533"/>
    </source>
</evidence>
<gene>
    <name evidence="3" type="ORF">LENED_003027</name>
</gene>
<evidence type="ECO:0000256" key="1">
    <source>
        <dbReference type="ARBA" id="ARBA00004141"/>
    </source>
</evidence>
<reference evidence="3 4" key="1">
    <citation type="submission" date="2016-08" db="EMBL/GenBank/DDBJ databases">
        <authorList>
            <consortium name="Lentinula edodes genome sequencing consortium"/>
            <person name="Sakamoto Y."/>
            <person name="Nakade K."/>
            <person name="Sato S."/>
            <person name="Yoshida Y."/>
            <person name="Miyazaki K."/>
            <person name="Natsume S."/>
            <person name="Konno N."/>
        </authorList>
    </citation>
    <scope>NUCLEOTIDE SEQUENCE [LARGE SCALE GENOMIC DNA]</scope>
    <source>
        <strain evidence="3 4">NBRC 111202</strain>
    </source>
</reference>
<dbReference type="AlphaFoldDB" id="A0A1Q3E2H4"/>
<reference evidence="3 4" key="2">
    <citation type="submission" date="2017-02" db="EMBL/GenBank/DDBJ databases">
        <title>A genome survey and senescence transcriptome analysis in Lentinula edodes.</title>
        <authorList>
            <person name="Sakamoto Y."/>
            <person name="Nakade K."/>
            <person name="Sato S."/>
            <person name="Yoshida Y."/>
            <person name="Miyazaki K."/>
            <person name="Natsume S."/>
            <person name="Konno N."/>
        </authorList>
    </citation>
    <scope>NUCLEOTIDE SEQUENCE [LARGE SCALE GENOMIC DNA]</scope>
    <source>
        <strain evidence="3 4">NBRC 111202</strain>
    </source>
</reference>
<dbReference type="InterPro" id="IPR011701">
    <property type="entry name" value="MFS"/>
</dbReference>
<feature type="transmembrane region" description="Helical" evidence="2">
    <location>
        <begin position="349"/>
        <end position="368"/>
    </location>
</feature>
<feature type="transmembrane region" description="Helical" evidence="2">
    <location>
        <begin position="239"/>
        <end position="259"/>
    </location>
</feature>
<dbReference type="PANTHER" id="PTHR42910:SF1">
    <property type="entry name" value="MAJOR FACILITATOR SUPERFAMILY (MFS) PROFILE DOMAIN-CONTAINING PROTEIN"/>
    <property type="match status" value="1"/>
</dbReference>
<dbReference type="InterPro" id="IPR036259">
    <property type="entry name" value="MFS_trans_sf"/>
</dbReference>
<comment type="caution">
    <text evidence="3">The sequence shown here is derived from an EMBL/GenBank/DDBJ whole genome shotgun (WGS) entry which is preliminary data.</text>
</comment>
<dbReference type="Proteomes" id="UP000188533">
    <property type="component" value="Unassembled WGS sequence"/>
</dbReference>
<feature type="transmembrane region" description="Helical" evidence="2">
    <location>
        <begin position="374"/>
        <end position="392"/>
    </location>
</feature>
<organism evidence="3 4">
    <name type="scientific">Lentinula edodes</name>
    <name type="common">Shiitake mushroom</name>
    <name type="synonym">Lentinus edodes</name>
    <dbReference type="NCBI Taxonomy" id="5353"/>
    <lineage>
        <taxon>Eukaryota</taxon>
        <taxon>Fungi</taxon>
        <taxon>Dikarya</taxon>
        <taxon>Basidiomycota</taxon>
        <taxon>Agaricomycotina</taxon>
        <taxon>Agaricomycetes</taxon>
        <taxon>Agaricomycetidae</taxon>
        <taxon>Agaricales</taxon>
        <taxon>Marasmiineae</taxon>
        <taxon>Omphalotaceae</taxon>
        <taxon>Lentinula</taxon>
    </lineage>
</organism>
<feature type="transmembrane region" description="Helical" evidence="2">
    <location>
        <begin position="443"/>
        <end position="461"/>
    </location>
</feature>
<dbReference type="Pfam" id="PF07690">
    <property type="entry name" value="MFS_1"/>
    <property type="match status" value="1"/>
</dbReference>
<dbReference type="PANTHER" id="PTHR42910">
    <property type="entry name" value="TRANSPORTER SCO4007-RELATED"/>
    <property type="match status" value="1"/>
</dbReference>
<sequence>MCTMSSIWGLLGQPLKQWGLIPRSALIIGIHTGSQVEKRKQSITYEHGSRSIDFGFLPIPEHLRYTQDRNAPLRFSITRNAAFGICTTFVVANLYYSQPLLIQLSLYFNVSYEEISRCELSLPLLELLIPPAFADTLNSQSADAPTSGACFFHDDVLMTMLITQQLCSVTKSAHVFEGLSFVVGMTSVAPQILTPLAADLAPENRRASAISIIFAGLLFGILIARVLSGIVAEFSTWRIIYYIDVGLLAAVLVILYFVVPEYPAKNKGLTYLHILKSMAKLATTEPILIQASLITMGSNACYMNFWVTLTFILGGSPYHYSTLVIGLFGLIGMSGVSMGPILGRGIDRLVTWYAILIPTFAMAIFWAIQTAAAGVNISAIVIVCIGLDLCDAMQQVSLSTAVFSISESARGRLNAVLILSNFTGQFIGTAAATKVYLEHGWRASAVLGLACAVFQLLILFFRGPHCERYTWVGFQGGWKWKKVQNEDQKEKKDSQKLEN</sequence>
<proteinExistence type="predicted"/>
<keyword evidence="2" id="KW-0812">Transmembrane</keyword>
<accession>A0A1Q3E2H4</accession>
<feature type="transmembrane region" description="Helical" evidence="2">
    <location>
        <begin position="413"/>
        <end position="437"/>
    </location>
</feature>
<protein>
    <submittedName>
        <fullName evidence="3">MFS general substrate transporter</fullName>
    </submittedName>
</protein>
<keyword evidence="2" id="KW-0472">Membrane</keyword>
<name>A0A1Q3E2H4_LENED</name>
<evidence type="ECO:0000313" key="3">
    <source>
        <dbReference type="EMBL" id="GAW01433.1"/>
    </source>
</evidence>
<feature type="transmembrane region" description="Helical" evidence="2">
    <location>
        <begin position="287"/>
        <end position="312"/>
    </location>
</feature>
<feature type="transmembrane region" description="Helical" evidence="2">
    <location>
        <begin position="209"/>
        <end position="227"/>
    </location>
</feature>
<dbReference type="GO" id="GO:0016020">
    <property type="term" value="C:membrane"/>
    <property type="evidence" value="ECO:0007669"/>
    <property type="project" value="UniProtKB-SubCell"/>
</dbReference>
<dbReference type="STRING" id="5353.A0A1Q3E2H4"/>
<evidence type="ECO:0000256" key="2">
    <source>
        <dbReference type="SAM" id="Phobius"/>
    </source>
</evidence>
<dbReference type="SUPFAM" id="SSF103473">
    <property type="entry name" value="MFS general substrate transporter"/>
    <property type="match status" value="1"/>
</dbReference>
<dbReference type="GO" id="GO:0022857">
    <property type="term" value="F:transmembrane transporter activity"/>
    <property type="evidence" value="ECO:0007669"/>
    <property type="project" value="InterPro"/>
</dbReference>